<dbReference type="RefSeq" id="WP_258385373.1">
    <property type="nucleotide sequence ID" value="NZ_CP091430.1"/>
</dbReference>
<evidence type="ECO:0000313" key="5">
    <source>
        <dbReference type="EMBL" id="UVI29284.1"/>
    </source>
</evidence>
<evidence type="ECO:0000313" key="6">
    <source>
        <dbReference type="Proteomes" id="UP001057877"/>
    </source>
</evidence>
<dbReference type="Proteomes" id="UP001057877">
    <property type="component" value="Chromosome"/>
</dbReference>
<gene>
    <name evidence="5" type="ORF">L1F29_28275</name>
</gene>
<name>A0ABY5S6E4_9BACL</name>
<accession>A0ABY5S6E4</accession>
<keyword evidence="3" id="KW-0804">Transcription</keyword>
<dbReference type="EMBL" id="CP091430">
    <property type="protein sequence ID" value="UVI29284.1"/>
    <property type="molecule type" value="Genomic_DNA"/>
</dbReference>
<dbReference type="PROSITE" id="PS50932">
    <property type="entry name" value="HTH_LACI_2"/>
    <property type="match status" value="1"/>
</dbReference>
<keyword evidence="6" id="KW-1185">Reference proteome</keyword>
<dbReference type="SMART" id="SM00354">
    <property type="entry name" value="HTH_LACI"/>
    <property type="match status" value="1"/>
</dbReference>
<dbReference type="InterPro" id="IPR000843">
    <property type="entry name" value="HTH_LacI"/>
</dbReference>
<dbReference type="PANTHER" id="PTHR30146">
    <property type="entry name" value="LACI-RELATED TRANSCRIPTIONAL REPRESSOR"/>
    <property type="match status" value="1"/>
</dbReference>
<evidence type="ECO:0000256" key="1">
    <source>
        <dbReference type="ARBA" id="ARBA00023015"/>
    </source>
</evidence>
<sequence>MDGKQEIRRKSGIKEIADLTGFSPTTVSLVLNNKGTFSDQTKQTIHQAFAELNYDRAVSEGRQFIRLLIEESSSSLQSYPYNSEIIQAVESECRRLGYEIILTFVRETPDPVAWLENVSGLILVGGGLITDELVEELRQSGLPLVLVDNYSHRGDVLSVHSDHYGAGYMATEYLIGQGHERIGFIGGPAKYKPLVNRYAGYCAALMAHGLPFVPEYVAFPGDRKYIKGYDEMKSLIALPERPGGVFAVSDKSAFGALQALRDMALEPGRDVQLIGCDNIQGQQEIFGQIPTVHVPRVEVGVMAVRFLIEAMKGNLLQGKIVIPGKLILPSGQ</sequence>
<dbReference type="Pfam" id="PF00356">
    <property type="entry name" value="LacI"/>
    <property type="match status" value="1"/>
</dbReference>
<feature type="domain" description="HTH lacI-type" evidence="4">
    <location>
        <begin position="11"/>
        <end position="54"/>
    </location>
</feature>
<evidence type="ECO:0000256" key="2">
    <source>
        <dbReference type="ARBA" id="ARBA00023125"/>
    </source>
</evidence>
<dbReference type="InterPro" id="IPR010982">
    <property type="entry name" value="Lambda_DNA-bd_dom_sf"/>
</dbReference>
<evidence type="ECO:0000259" key="4">
    <source>
        <dbReference type="PROSITE" id="PS50932"/>
    </source>
</evidence>
<keyword evidence="1" id="KW-0805">Transcription regulation</keyword>
<proteinExistence type="predicted"/>
<protein>
    <submittedName>
        <fullName evidence="5">LacI family transcriptional regulator</fullName>
    </submittedName>
</protein>
<reference evidence="5" key="1">
    <citation type="submission" date="2022-01" db="EMBL/GenBank/DDBJ databases">
        <title>Paenibacillus spongiae sp. nov., isolated from marine sponge.</title>
        <authorList>
            <person name="Li Z."/>
            <person name="Zhang M."/>
        </authorList>
    </citation>
    <scope>NUCLEOTIDE SEQUENCE</scope>
    <source>
        <strain evidence="5">PHS-Z3</strain>
    </source>
</reference>
<dbReference type="SUPFAM" id="SSF53822">
    <property type="entry name" value="Periplasmic binding protein-like I"/>
    <property type="match status" value="1"/>
</dbReference>
<dbReference type="CDD" id="cd06267">
    <property type="entry name" value="PBP1_LacI_sugar_binding-like"/>
    <property type="match status" value="1"/>
</dbReference>
<dbReference type="PANTHER" id="PTHR30146:SF149">
    <property type="entry name" value="HTH-TYPE TRANSCRIPTIONAL REGULATOR EBGR"/>
    <property type="match status" value="1"/>
</dbReference>
<dbReference type="SUPFAM" id="SSF47413">
    <property type="entry name" value="lambda repressor-like DNA-binding domains"/>
    <property type="match status" value="1"/>
</dbReference>
<dbReference type="Pfam" id="PF13377">
    <property type="entry name" value="Peripla_BP_3"/>
    <property type="match status" value="1"/>
</dbReference>
<dbReference type="Gene3D" id="3.40.50.2300">
    <property type="match status" value="2"/>
</dbReference>
<evidence type="ECO:0000256" key="3">
    <source>
        <dbReference type="ARBA" id="ARBA00023163"/>
    </source>
</evidence>
<dbReference type="InterPro" id="IPR046335">
    <property type="entry name" value="LacI/GalR-like_sensor"/>
</dbReference>
<organism evidence="5 6">
    <name type="scientific">Paenibacillus spongiae</name>
    <dbReference type="NCBI Taxonomy" id="2909671"/>
    <lineage>
        <taxon>Bacteria</taxon>
        <taxon>Bacillati</taxon>
        <taxon>Bacillota</taxon>
        <taxon>Bacilli</taxon>
        <taxon>Bacillales</taxon>
        <taxon>Paenibacillaceae</taxon>
        <taxon>Paenibacillus</taxon>
    </lineage>
</organism>
<keyword evidence="2" id="KW-0238">DNA-binding</keyword>
<dbReference type="CDD" id="cd01392">
    <property type="entry name" value="HTH_LacI"/>
    <property type="match status" value="1"/>
</dbReference>
<dbReference type="InterPro" id="IPR028082">
    <property type="entry name" value="Peripla_BP_I"/>
</dbReference>
<dbReference type="Gene3D" id="1.10.260.40">
    <property type="entry name" value="lambda repressor-like DNA-binding domains"/>
    <property type="match status" value="1"/>
</dbReference>